<proteinExistence type="predicted"/>
<dbReference type="RefSeq" id="WP_009536878.1">
    <property type="nucleotide sequence ID" value="NZ_JH414505.1"/>
</dbReference>
<dbReference type="PATRIC" id="fig|796944.3.peg.1800"/>
<comment type="caution">
    <text evidence="3">The sequence shown here is derived from an EMBL/GenBank/DDBJ whole genome shotgun (WGS) entry which is preliminary data.</text>
</comment>
<dbReference type="Proteomes" id="UP000003527">
    <property type="component" value="Unassembled WGS sequence"/>
</dbReference>
<evidence type="ECO:0000313" key="3">
    <source>
        <dbReference type="EMBL" id="EHL10920.1"/>
    </source>
</evidence>
<accession>G9WVY3</accession>
<feature type="region of interest" description="Disordered" evidence="1">
    <location>
        <begin position="25"/>
        <end position="55"/>
    </location>
</feature>
<evidence type="ECO:0008006" key="5">
    <source>
        <dbReference type="Google" id="ProtNLM"/>
    </source>
</evidence>
<feature type="compositionally biased region" description="Basic residues" evidence="1">
    <location>
        <begin position="26"/>
        <end position="49"/>
    </location>
</feature>
<evidence type="ECO:0000256" key="2">
    <source>
        <dbReference type="SAM" id="Phobius"/>
    </source>
</evidence>
<dbReference type="AlphaFoldDB" id="G9WVY3"/>
<protein>
    <recommendedName>
        <fullName evidence="5">Cell division protein FtsL</fullName>
    </recommendedName>
</protein>
<evidence type="ECO:0000313" key="4">
    <source>
        <dbReference type="Proteomes" id="UP000003527"/>
    </source>
</evidence>
<sequence>MARKLIKRQAGYIAGSVVTKEELAPRKKNVQKVKRKMAPKKNTARKPVHKGGAVSREERARILREREMGHVLQQERLQGKTSANFALVASVALFMLIMGGLCFHYIQLQTEVNTRIHRIEQKKKQIEVLKQKNDALQNAINASLDPEKIYTMATEELGMVYPGENQVIEYKKQESEYVRQYENIPKH</sequence>
<keyword evidence="2" id="KW-0812">Transmembrane</keyword>
<reference evidence="3 4" key="1">
    <citation type="submission" date="2011-08" db="EMBL/GenBank/DDBJ databases">
        <title>The Genome Sequence of Oribacterium sp. ACB7.</title>
        <authorList>
            <consortium name="The Broad Institute Genome Sequencing Platform"/>
            <person name="Earl A."/>
            <person name="Ward D."/>
            <person name="Feldgarden M."/>
            <person name="Gevers D."/>
            <person name="Sizova M."/>
            <person name="Hazen A."/>
            <person name="Epstein S."/>
            <person name="Young S.K."/>
            <person name="Zeng Q."/>
            <person name="Gargeya S."/>
            <person name="Fitzgerald M."/>
            <person name="Haas B."/>
            <person name="Abouelleil A."/>
            <person name="Alvarado L."/>
            <person name="Arachchi H.M."/>
            <person name="Berlin A."/>
            <person name="Brown A."/>
            <person name="Chapman S.B."/>
            <person name="Chen Z."/>
            <person name="Dunbar C."/>
            <person name="Freedman E."/>
            <person name="Gearin G."/>
            <person name="Gellesch M."/>
            <person name="Goldberg J."/>
            <person name="Griggs A."/>
            <person name="Gujja S."/>
            <person name="Heiman D."/>
            <person name="Howarth C."/>
            <person name="Larson L."/>
            <person name="Lui A."/>
            <person name="MacDonald P.J.P."/>
            <person name="Montmayeur A."/>
            <person name="Murphy C."/>
            <person name="Neiman D."/>
            <person name="Pearson M."/>
            <person name="Priest M."/>
            <person name="Roberts A."/>
            <person name="Saif S."/>
            <person name="Shea T."/>
            <person name="Shenoy N."/>
            <person name="Sisk P."/>
            <person name="Stolte C."/>
            <person name="Sykes S."/>
            <person name="Wortman J."/>
            <person name="Nusbaum C."/>
            <person name="Birren B."/>
        </authorList>
    </citation>
    <scope>NUCLEOTIDE SEQUENCE [LARGE SCALE GENOMIC DNA]</scope>
    <source>
        <strain evidence="3 4">ACB7</strain>
    </source>
</reference>
<keyword evidence="2" id="KW-1133">Transmembrane helix</keyword>
<dbReference type="Pfam" id="PF04977">
    <property type="entry name" value="DivIC"/>
    <property type="match status" value="1"/>
</dbReference>
<gene>
    <name evidence="3" type="ORF">HMPREF9624_01067</name>
</gene>
<evidence type="ECO:0000256" key="1">
    <source>
        <dbReference type="SAM" id="MobiDB-lite"/>
    </source>
</evidence>
<dbReference type="EMBL" id="AFZD01000018">
    <property type="protein sequence ID" value="EHL10920.1"/>
    <property type="molecule type" value="Genomic_DNA"/>
</dbReference>
<dbReference type="HOGENOM" id="CLU_110663_2_0_9"/>
<keyword evidence="4" id="KW-1185">Reference proteome</keyword>
<organism evidence="3 4">
    <name type="scientific">Oribacterium asaccharolyticum ACB7</name>
    <dbReference type="NCBI Taxonomy" id="796944"/>
    <lineage>
        <taxon>Bacteria</taxon>
        <taxon>Bacillati</taxon>
        <taxon>Bacillota</taxon>
        <taxon>Clostridia</taxon>
        <taxon>Lachnospirales</taxon>
        <taxon>Lachnospiraceae</taxon>
        <taxon>Oribacterium</taxon>
    </lineage>
</organism>
<feature type="transmembrane region" description="Helical" evidence="2">
    <location>
        <begin position="85"/>
        <end position="106"/>
    </location>
</feature>
<keyword evidence="2" id="KW-0472">Membrane</keyword>
<dbReference type="InterPro" id="IPR007060">
    <property type="entry name" value="FtsL/DivIC"/>
</dbReference>
<name>G9WVY3_9FIRM</name>